<dbReference type="Pfam" id="PF00098">
    <property type="entry name" value="zf-CCHC"/>
    <property type="match status" value="1"/>
</dbReference>
<keyword evidence="2" id="KW-0479">Metal-binding</keyword>
<dbReference type="EMBL" id="KZ819327">
    <property type="protein sequence ID" value="PWN20836.1"/>
    <property type="molecule type" value="Genomic_DNA"/>
</dbReference>
<feature type="compositionally biased region" description="Polar residues" evidence="3">
    <location>
        <begin position="364"/>
        <end position="374"/>
    </location>
</feature>
<gene>
    <name evidence="5" type="ORF">BCV69DRAFT_299309</name>
</gene>
<dbReference type="AlphaFoldDB" id="A0A316U6G4"/>
<dbReference type="Gene3D" id="4.10.60.10">
    <property type="entry name" value="Zinc finger, CCHC-type"/>
    <property type="match status" value="1"/>
</dbReference>
<evidence type="ECO:0000259" key="4">
    <source>
        <dbReference type="PROSITE" id="PS50158"/>
    </source>
</evidence>
<name>A0A316U6G4_9BASI</name>
<dbReference type="InterPro" id="IPR001878">
    <property type="entry name" value="Znf_CCHC"/>
</dbReference>
<protein>
    <recommendedName>
        <fullName evidence="4">CCHC-type domain-containing protein</fullName>
    </recommendedName>
</protein>
<dbReference type="GO" id="GO:0006397">
    <property type="term" value="P:mRNA processing"/>
    <property type="evidence" value="ECO:0007669"/>
    <property type="project" value="UniProtKB-KW"/>
</dbReference>
<evidence type="ECO:0000313" key="5">
    <source>
        <dbReference type="EMBL" id="PWN20836.1"/>
    </source>
</evidence>
<feature type="region of interest" description="Disordered" evidence="3">
    <location>
        <begin position="274"/>
        <end position="374"/>
    </location>
</feature>
<dbReference type="Proteomes" id="UP000245942">
    <property type="component" value="Unassembled WGS sequence"/>
</dbReference>
<feature type="domain" description="CCHC-type" evidence="4">
    <location>
        <begin position="331"/>
        <end position="347"/>
    </location>
</feature>
<keyword evidence="6" id="KW-1185">Reference proteome</keyword>
<evidence type="ECO:0000313" key="6">
    <source>
        <dbReference type="Proteomes" id="UP000245942"/>
    </source>
</evidence>
<accession>A0A316U6G4</accession>
<keyword evidence="2" id="KW-0862">Zinc</keyword>
<dbReference type="GO" id="GO:0008270">
    <property type="term" value="F:zinc ion binding"/>
    <property type="evidence" value="ECO:0007669"/>
    <property type="project" value="UniProtKB-KW"/>
</dbReference>
<dbReference type="PROSITE" id="PS50158">
    <property type="entry name" value="ZF_CCHC"/>
    <property type="match status" value="1"/>
</dbReference>
<evidence type="ECO:0000256" key="2">
    <source>
        <dbReference type="PROSITE-ProRule" id="PRU00047"/>
    </source>
</evidence>
<organism evidence="5 6">
    <name type="scientific">Pseudomicrostroma glucosiphilum</name>
    <dbReference type="NCBI Taxonomy" id="1684307"/>
    <lineage>
        <taxon>Eukaryota</taxon>
        <taxon>Fungi</taxon>
        <taxon>Dikarya</taxon>
        <taxon>Basidiomycota</taxon>
        <taxon>Ustilaginomycotina</taxon>
        <taxon>Exobasidiomycetes</taxon>
        <taxon>Microstromatales</taxon>
        <taxon>Microstromatales incertae sedis</taxon>
        <taxon>Pseudomicrostroma</taxon>
    </lineage>
</organism>
<dbReference type="STRING" id="1684307.A0A316U6G4"/>
<dbReference type="InterPro" id="IPR036875">
    <property type="entry name" value="Znf_CCHC_sf"/>
</dbReference>
<feature type="compositionally biased region" description="Basic and acidic residues" evidence="3">
    <location>
        <begin position="346"/>
        <end position="360"/>
    </location>
</feature>
<feature type="compositionally biased region" description="Basic and acidic residues" evidence="3">
    <location>
        <begin position="296"/>
        <end position="330"/>
    </location>
</feature>
<reference evidence="5 6" key="1">
    <citation type="journal article" date="2018" name="Mol. Biol. Evol.">
        <title>Broad Genomic Sampling Reveals a Smut Pathogenic Ancestry of the Fungal Clade Ustilaginomycotina.</title>
        <authorList>
            <person name="Kijpornyongpan T."/>
            <person name="Mondo S.J."/>
            <person name="Barry K."/>
            <person name="Sandor L."/>
            <person name="Lee J."/>
            <person name="Lipzen A."/>
            <person name="Pangilinan J."/>
            <person name="LaButti K."/>
            <person name="Hainaut M."/>
            <person name="Henrissat B."/>
            <person name="Grigoriev I.V."/>
            <person name="Spatafora J.W."/>
            <person name="Aime M.C."/>
        </authorList>
    </citation>
    <scope>NUCLEOTIDE SEQUENCE [LARGE SCALE GENOMIC DNA]</scope>
    <source>
        <strain evidence="5 6">MCA 4718</strain>
    </source>
</reference>
<dbReference type="SMART" id="SM00343">
    <property type="entry name" value="ZnF_C2HC"/>
    <property type="match status" value="1"/>
</dbReference>
<evidence type="ECO:0000256" key="1">
    <source>
        <dbReference type="ARBA" id="ARBA00022664"/>
    </source>
</evidence>
<keyword evidence="1" id="KW-0507">mRNA processing</keyword>
<proteinExistence type="predicted"/>
<keyword evidence="2" id="KW-0863">Zinc-finger</keyword>
<dbReference type="GeneID" id="37016049"/>
<evidence type="ECO:0000256" key="3">
    <source>
        <dbReference type="SAM" id="MobiDB-lite"/>
    </source>
</evidence>
<dbReference type="RefSeq" id="XP_025347996.1">
    <property type="nucleotide sequence ID" value="XM_025494315.1"/>
</dbReference>
<dbReference type="OrthoDB" id="3341596at2759"/>
<sequence>MSGQPREGGQASANVPIESPDINAMSSVLQIYAAFAQQRPNLSHPELMELSKLQFEANEKRQSTSVTVQRRVNITQEGFEWPKEVRNAIDKLYKLTTKNWNAWIMDFEAIWEGIPQVRDLLFGDIDEDHPEYDYRIDHKLVSVLRHVAEKESTDNILHIINRRKWASGKELFDYMHEMLTKNEAVVASTVLLDLSRVRMTNNEVSKVIREISNITTRAALVGIDISVPQQITQLCTATSYTHVYKDVWHTLESVGSVVDYDAVCAALIRREDRHMNESQARGPRAAALSASAHPKNVTEKPAEARSSRVSTKEEAYLYGRRDPRRPDEPAKCYTCGKTGHIARNCPDAKKEESKTTESNRETAALTSEANTTTN</sequence>
<dbReference type="GO" id="GO:0003676">
    <property type="term" value="F:nucleic acid binding"/>
    <property type="evidence" value="ECO:0007669"/>
    <property type="project" value="InterPro"/>
</dbReference>
<dbReference type="SUPFAM" id="SSF57756">
    <property type="entry name" value="Retrovirus zinc finger-like domains"/>
    <property type="match status" value="1"/>
</dbReference>